<comment type="caution">
    <text evidence="2">The sequence shown here is derived from an EMBL/GenBank/DDBJ whole genome shotgun (WGS) entry which is preliminary data.</text>
</comment>
<dbReference type="InterPro" id="IPR024500">
    <property type="entry name" value="DUF3074"/>
</dbReference>
<evidence type="ECO:0000259" key="1">
    <source>
        <dbReference type="Pfam" id="PF11274"/>
    </source>
</evidence>
<feature type="domain" description="DUF3074" evidence="1">
    <location>
        <begin position="84"/>
        <end position="254"/>
    </location>
</feature>
<dbReference type="Gene3D" id="3.30.530.20">
    <property type="match status" value="1"/>
</dbReference>
<organism evidence="2 3">
    <name type="scientific">Naganishia liquefaciens</name>
    <dbReference type="NCBI Taxonomy" id="104408"/>
    <lineage>
        <taxon>Eukaryota</taxon>
        <taxon>Fungi</taxon>
        <taxon>Dikarya</taxon>
        <taxon>Basidiomycota</taxon>
        <taxon>Agaricomycotina</taxon>
        <taxon>Tremellomycetes</taxon>
        <taxon>Filobasidiales</taxon>
        <taxon>Filobasidiaceae</taxon>
        <taxon>Naganishia</taxon>
    </lineage>
</organism>
<dbReference type="InterPro" id="IPR023393">
    <property type="entry name" value="START-like_dom_sf"/>
</dbReference>
<protein>
    <recommendedName>
        <fullName evidence="1">DUF3074 domain-containing protein</fullName>
    </recommendedName>
</protein>
<dbReference type="Proteomes" id="UP000620104">
    <property type="component" value="Unassembled WGS sequence"/>
</dbReference>
<reference evidence="2" key="1">
    <citation type="submission" date="2020-07" db="EMBL/GenBank/DDBJ databases">
        <title>Draft Genome Sequence of a Deep-Sea Yeast, Naganishia (Cryptococcus) liquefaciens strain N6.</title>
        <authorList>
            <person name="Han Y.W."/>
            <person name="Kajitani R."/>
            <person name="Morimoto H."/>
            <person name="Parhat M."/>
            <person name="Tsubouchi H."/>
            <person name="Bakenova O."/>
            <person name="Ogata M."/>
            <person name="Argunhan B."/>
            <person name="Aoki R."/>
            <person name="Kajiwara S."/>
            <person name="Itoh T."/>
            <person name="Iwasaki H."/>
        </authorList>
    </citation>
    <scope>NUCLEOTIDE SEQUENCE</scope>
    <source>
        <strain evidence="2">N6</strain>
    </source>
</reference>
<accession>A0A8H3YH54</accession>
<keyword evidence="3" id="KW-1185">Reference proteome</keyword>
<dbReference type="SUPFAM" id="SSF55961">
    <property type="entry name" value="Bet v1-like"/>
    <property type="match status" value="1"/>
</dbReference>
<gene>
    <name evidence="2" type="ORF">NliqN6_5886</name>
</gene>
<dbReference type="EMBL" id="BLZA01000043">
    <property type="protein sequence ID" value="GHJ89484.1"/>
    <property type="molecule type" value="Genomic_DNA"/>
</dbReference>
<dbReference type="PANTHER" id="PTHR40370:SF1">
    <property type="entry name" value="DUF3074 DOMAIN-CONTAINING PROTEIN"/>
    <property type="match status" value="1"/>
</dbReference>
<dbReference type="PANTHER" id="PTHR40370">
    <property type="entry name" value="EXPRESSED PROTEIN"/>
    <property type="match status" value="1"/>
</dbReference>
<dbReference type="AlphaFoldDB" id="A0A8H3YH54"/>
<sequence length="273" mass="30601">MSSTLTLCPLTVEDIPAADSPQFAHLLDGYFAQGLAVIESLPTWRKKSTHHSHTVQSYVLPKASSGESHAKTRTSLHLDPEEYWAGRTSSHDINNGSSISVYEVFRNGLLINHSDQERRYIESCIESERLQVFREREAEVWRMTYKTPPPTSPRTFVFLLLCRELQTDTGRRSFMNISIPFDHATVPPDQGAEKTRARGRYVSVEYVREVDDGEKVEWLMATSSFAGGAIPQFLTNMSLPGKITEDVPSFVEYVNAKMPASGTANARVSTLTL</sequence>
<proteinExistence type="predicted"/>
<evidence type="ECO:0000313" key="2">
    <source>
        <dbReference type="EMBL" id="GHJ89484.1"/>
    </source>
</evidence>
<evidence type="ECO:0000313" key="3">
    <source>
        <dbReference type="Proteomes" id="UP000620104"/>
    </source>
</evidence>
<dbReference type="Pfam" id="PF11274">
    <property type="entry name" value="DUF3074"/>
    <property type="match status" value="1"/>
</dbReference>
<name>A0A8H3YH54_9TREE</name>
<dbReference type="OrthoDB" id="6423603at2759"/>